<feature type="transmembrane region" description="Helical" evidence="9">
    <location>
        <begin position="152"/>
        <end position="172"/>
    </location>
</feature>
<proteinExistence type="inferred from homology"/>
<evidence type="ECO:0000256" key="5">
    <source>
        <dbReference type="ARBA" id="ARBA00022989"/>
    </source>
</evidence>
<name>A0A6I9Z2F2_9SAUR</name>
<dbReference type="AlphaFoldDB" id="A0A6I9Z2F2"/>
<evidence type="ECO:0000256" key="4">
    <source>
        <dbReference type="ARBA" id="ARBA00022692"/>
    </source>
</evidence>
<dbReference type="Proteomes" id="UP000504617">
    <property type="component" value="Unplaced"/>
</dbReference>
<evidence type="ECO:0000256" key="3">
    <source>
        <dbReference type="ARBA" id="ARBA00013379"/>
    </source>
</evidence>
<evidence type="ECO:0000256" key="2">
    <source>
        <dbReference type="ARBA" id="ARBA00010631"/>
    </source>
</evidence>
<reference evidence="11" key="1">
    <citation type="submission" date="2025-08" db="UniProtKB">
        <authorList>
            <consortium name="RefSeq"/>
        </authorList>
    </citation>
    <scope>IDENTIFICATION</scope>
</reference>
<organism evidence="10 11">
    <name type="scientific">Thamnophis sirtalis</name>
    <dbReference type="NCBI Taxonomy" id="35019"/>
    <lineage>
        <taxon>Eukaryota</taxon>
        <taxon>Metazoa</taxon>
        <taxon>Chordata</taxon>
        <taxon>Craniata</taxon>
        <taxon>Vertebrata</taxon>
        <taxon>Euteleostomi</taxon>
        <taxon>Lepidosauria</taxon>
        <taxon>Squamata</taxon>
        <taxon>Bifurcata</taxon>
        <taxon>Unidentata</taxon>
        <taxon>Episquamata</taxon>
        <taxon>Toxicofera</taxon>
        <taxon>Serpentes</taxon>
        <taxon>Colubroidea</taxon>
        <taxon>Colubridae</taxon>
        <taxon>Natricinae</taxon>
        <taxon>Thamnophis</taxon>
    </lineage>
</organism>
<dbReference type="PANTHER" id="PTHR31040:SF1">
    <property type="entry name" value="NURIM"/>
    <property type="match status" value="1"/>
</dbReference>
<feature type="transmembrane region" description="Helical" evidence="9">
    <location>
        <begin position="226"/>
        <end position="252"/>
    </location>
</feature>
<evidence type="ECO:0000313" key="11">
    <source>
        <dbReference type="RefSeq" id="XP_013930807.1"/>
    </source>
</evidence>
<sequence length="368" mass="42056">MEDKADEWNPSDPWLNVCVPEHRTILYWLPIPHQQLKGYICAKNIDRSLQDPKTVAGPVFDPIGSHQAVLKDKKDDQAHVHCERVQNLGITLGNFLFTFGTGVELIRFISFRAVFLQLPAGAVSPPAPHGTGVNPDDISNPRWKTALSDPKILHSLTVDVGLIILFILQHSLMASDRVKNWTCNCFGVLQRTVYVFCTDVSLQLLMRYWQPVQDGPMLWNTNIEPWITWVPLICFILHFVSWLIIFSIILIFDYAELMGVKQVYYYCLGMGDPLAVKSSRALRLYSHLRHPLYVEFLLILWAVPCLSLDRLLLASLFTVYLTCAHSLDEQDYLYLRAQLDKKFQIFSREEAAYGGLLAQNGPSDYKDN</sequence>
<gene>
    <name evidence="11" type="primary">NRM</name>
</gene>
<keyword evidence="4 9" id="KW-0812">Transmembrane</keyword>
<keyword evidence="5 9" id="KW-1133">Transmembrane helix</keyword>
<keyword evidence="6 9" id="KW-0472">Membrane</keyword>
<dbReference type="KEGG" id="tsr:106556336"/>
<dbReference type="GeneID" id="106556336"/>
<dbReference type="OrthoDB" id="10050858at2759"/>
<keyword evidence="10" id="KW-1185">Reference proteome</keyword>
<accession>A0A6I9Z2F2</accession>
<dbReference type="InterPro" id="IPR033580">
    <property type="entry name" value="Nurim-like"/>
</dbReference>
<evidence type="ECO:0000256" key="1">
    <source>
        <dbReference type="ARBA" id="ARBA00004473"/>
    </source>
</evidence>
<dbReference type="RefSeq" id="XP_013930807.1">
    <property type="nucleotide sequence ID" value="XM_014075332.1"/>
</dbReference>
<dbReference type="CTD" id="11270"/>
<evidence type="ECO:0000256" key="8">
    <source>
        <dbReference type="ARBA" id="ARBA00032957"/>
    </source>
</evidence>
<evidence type="ECO:0000313" key="10">
    <source>
        <dbReference type="Proteomes" id="UP000504617"/>
    </source>
</evidence>
<evidence type="ECO:0000256" key="9">
    <source>
        <dbReference type="SAM" id="Phobius"/>
    </source>
</evidence>
<evidence type="ECO:0000256" key="6">
    <source>
        <dbReference type="ARBA" id="ARBA00023136"/>
    </source>
</evidence>
<evidence type="ECO:0000256" key="7">
    <source>
        <dbReference type="ARBA" id="ARBA00031700"/>
    </source>
</evidence>
<protein>
    <recommendedName>
        <fullName evidence="3">Nurim</fullName>
    </recommendedName>
    <alternativeName>
        <fullName evidence="8">Nuclear envelope membrane protein</fullName>
    </alternativeName>
    <alternativeName>
        <fullName evidence="7">Nuclear rim protein</fullName>
    </alternativeName>
</protein>
<dbReference type="PANTHER" id="PTHR31040">
    <property type="entry name" value="NURIM"/>
    <property type="match status" value="1"/>
</dbReference>
<comment type="subcellular location">
    <subcellularLocation>
        <location evidence="1">Nucleus inner membrane</location>
        <topology evidence="1">Multi-pass membrane protein</topology>
    </subcellularLocation>
</comment>
<comment type="similarity">
    <text evidence="2">Belongs to the nurim family.</text>
</comment>
<dbReference type="GO" id="GO:0005637">
    <property type="term" value="C:nuclear inner membrane"/>
    <property type="evidence" value="ECO:0007669"/>
    <property type="project" value="UniProtKB-SubCell"/>
</dbReference>